<name>A0ABR3A110_9AGAR</name>
<proteinExistence type="predicted"/>
<keyword evidence="1" id="KW-1133">Transmembrane helix</keyword>
<comment type="caution">
    <text evidence="2">The sequence shown here is derived from an EMBL/GenBank/DDBJ whole genome shotgun (WGS) entry which is preliminary data.</text>
</comment>
<feature type="transmembrane region" description="Helical" evidence="1">
    <location>
        <begin position="64"/>
        <end position="82"/>
    </location>
</feature>
<keyword evidence="1" id="KW-0472">Membrane</keyword>
<dbReference type="EMBL" id="JBBXMP010000033">
    <property type="protein sequence ID" value="KAL0066729.1"/>
    <property type="molecule type" value="Genomic_DNA"/>
</dbReference>
<organism evidence="2 3">
    <name type="scientific">Marasmius tenuissimus</name>
    <dbReference type="NCBI Taxonomy" id="585030"/>
    <lineage>
        <taxon>Eukaryota</taxon>
        <taxon>Fungi</taxon>
        <taxon>Dikarya</taxon>
        <taxon>Basidiomycota</taxon>
        <taxon>Agaricomycotina</taxon>
        <taxon>Agaricomycetes</taxon>
        <taxon>Agaricomycetidae</taxon>
        <taxon>Agaricales</taxon>
        <taxon>Marasmiineae</taxon>
        <taxon>Marasmiaceae</taxon>
        <taxon>Marasmius</taxon>
    </lineage>
</organism>
<keyword evidence="3" id="KW-1185">Reference proteome</keyword>
<gene>
    <name evidence="2" type="ORF">AAF712_006334</name>
</gene>
<dbReference type="Proteomes" id="UP001437256">
    <property type="component" value="Unassembled WGS sequence"/>
</dbReference>
<reference evidence="2 3" key="1">
    <citation type="submission" date="2024-05" db="EMBL/GenBank/DDBJ databases">
        <title>A draft genome resource for the thread blight pathogen Marasmius tenuissimus strain MS-2.</title>
        <authorList>
            <person name="Yulfo-Soto G.E."/>
            <person name="Baruah I.K."/>
            <person name="Amoako-Attah I."/>
            <person name="Bukari Y."/>
            <person name="Meinhardt L.W."/>
            <person name="Bailey B.A."/>
            <person name="Cohen S.P."/>
        </authorList>
    </citation>
    <scope>NUCLEOTIDE SEQUENCE [LARGE SCALE GENOMIC DNA]</scope>
    <source>
        <strain evidence="2 3">MS-2</strain>
    </source>
</reference>
<evidence type="ECO:0000313" key="3">
    <source>
        <dbReference type="Proteomes" id="UP001437256"/>
    </source>
</evidence>
<protein>
    <recommendedName>
        <fullName evidence="4">Transmembrane protein</fullName>
    </recommendedName>
</protein>
<evidence type="ECO:0000256" key="1">
    <source>
        <dbReference type="SAM" id="Phobius"/>
    </source>
</evidence>
<feature type="transmembrane region" description="Helical" evidence="1">
    <location>
        <begin position="94"/>
        <end position="121"/>
    </location>
</feature>
<evidence type="ECO:0008006" key="4">
    <source>
        <dbReference type="Google" id="ProtNLM"/>
    </source>
</evidence>
<evidence type="ECO:0000313" key="2">
    <source>
        <dbReference type="EMBL" id="KAL0066729.1"/>
    </source>
</evidence>
<sequence length="129" mass="14394">MSTVPTLTSASRRSAQTELSDDIGSIGPEYVGNVVLPCLFAVLSAQMYIYYLASASKDRRIIKAVVYGLYVVLAAPTIWQGQDGYNRFVTRRASYIWLGWFFIPIVGGVAALIVQVFYAWAYSCYRKAE</sequence>
<accession>A0ABR3A110</accession>
<feature type="transmembrane region" description="Helical" evidence="1">
    <location>
        <begin position="30"/>
        <end position="52"/>
    </location>
</feature>
<keyword evidence="1" id="KW-0812">Transmembrane</keyword>